<evidence type="ECO:0000256" key="1">
    <source>
        <dbReference type="ARBA" id="ARBA00009437"/>
    </source>
</evidence>
<dbReference type="SUPFAM" id="SSF53850">
    <property type="entry name" value="Periplasmic binding protein-like II"/>
    <property type="match status" value="1"/>
</dbReference>
<dbReference type="InterPro" id="IPR036390">
    <property type="entry name" value="WH_DNA-bd_sf"/>
</dbReference>
<dbReference type="PANTHER" id="PTHR30346">
    <property type="entry name" value="TRANSCRIPTIONAL DUAL REGULATOR HCAR-RELATED"/>
    <property type="match status" value="1"/>
</dbReference>
<dbReference type="PRINTS" id="PR00039">
    <property type="entry name" value="HTHLYSR"/>
</dbReference>
<keyword evidence="7" id="KW-1185">Reference proteome</keyword>
<feature type="domain" description="HTH lysR-type" evidence="5">
    <location>
        <begin position="27"/>
        <end position="75"/>
    </location>
</feature>
<dbReference type="Gene3D" id="3.40.190.10">
    <property type="entry name" value="Periplasmic binding protein-like II"/>
    <property type="match status" value="2"/>
</dbReference>
<evidence type="ECO:0000256" key="3">
    <source>
        <dbReference type="ARBA" id="ARBA00023125"/>
    </source>
</evidence>
<accession>A0A239L390</accession>
<reference evidence="6 7" key="1">
    <citation type="submission" date="2017-06" db="EMBL/GenBank/DDBJ databases">
        <authorList>
            <person name="Kim H.J."/>
            <person name="Triplett B.A."/>
        </authorList>
    </citation>
    <scope>NUCLEOTIDE SEQUENCE [LARGE SCALE GENOMIC DNA]</scope>
    <source>
        <strain evidence="6 7">DS15</strain>
    </source>
</reference>
<dbReference type="GO" id="GO:0003700">
    <property type="term" value="F:DNA-binding transcription factor activity"/>
    <property type="evidence" value="ECO:0007669"/>
    <property type="project" value="InterPro"/>
</dbReference>
<dbReference type="GO" id="GO:0003677">
    <property type="term" value="F:DNA binding"/>
    <property type="evidence" value="ECO:0007669"/>
    <property type="project" value="UniProtKB-KW"/>
</dbReference>
<dbReference type="SUPFAM" id="SSF46785">
    <property type="entry name" value="Winged helix' DNA-binding domain"/>
    <property type="match status" value="1"/>
</dbReference>
<sequence length="327" mass="35885">MPNAADHLFVGGRLTERIDLVSIVQALAVAEHLSFSGAARALGIRQSGVSKRVRRLEDILGIALFERHPRGVRTTIAGREFLERARTALDEMDHAFARARRGGRGETGVLRIGVFTSLAGGFLRELILEFSRSHPDVALDIQEGERRVHIAKVRAHSLDVAIATGNADLVGCETAELWREQVHVALPANHPLADRIELSWDEIKDERFIVSEFPPGPEVHDYIVRRTADYSHYPDVARLAVQHETLMSLVGMGFGLTLVSEGWTALTIPDVVMAPLASEADRAPFSAIWSPANDNPALRRFLTAAHALAGRVRPGTSDWANRIAASQ</sequence>
<dbReference type="Gene3D" id="1.10.10.10">
    <property type="entry name" value="Winged helix-like DNA-binding domain superfamily/Winged helix DNA-binding domain"/>
    <property type="match status" value="1"/>
</dbReference>
<organism evidence="6 7">
    <name type="scientific">Sphingopyxis indica</name>
    <dbReference type="NCBI Taxonomy" id="436663"/>
    <lineage>
        <taxon>Bacteria</taxon>
        <taxon>Pseudomonadati</taxon>
        <taxon>Pseudomonadota</taxon>
        <taxon>Alphaproteobacteria</taxon>
        <taxon>Sphingomonadales</taxon>
        <taxon>Sphingomonadaceae</taxon>
        <taxon>Sphingopyxis</taxon>
    </lineage>
</organism>
<comment type="similarity">
    <text evidence="1">Belongs to the LysR transcriptional regulatory family.</text>
</comment>
<dbReference type="InterPro" id="IPR036388">
    <property type="entry name" value="WH-like_DNA-bd_sf"/>
</dbReference>
<dbReference type="PANTHER" id="PTHR30346:SF0">
    <property type="entry name" value="HCA OPERON TRANSCRIPTIONAL ACTIVATOR HCAR"/>
    <property type="match status" value="1"/>
</dbReference>
<dbReference type="FunFam" id="1.10.10.10:FF:000001">
    <property type="entry name" value="LysR family transcriptional regulator"/>
    <property type="match status" value="1"/>
</dbReference>
<dbReference type="Pfam" id="PF00126">
    <property type="entry name" value="HTH_1"/>
    <property type="match status" value="1"/>
</dbReference>
<evidence type="ECO:0000313" key="6">
    <source>
        <dbReference type="EMBL" id="SNT24462.1"/>
    </source>
</evidence>
<evidence type="ECO:0000313" key="7">
    <source>
        <dbReference type="Proteomes" id="UP000198339"/>
    </source>
</evidence>
<name>A0A239L390_9SPHN</name>
<dbReference type="Pfam" id="PF03466">
    <property type="entry name" value="LysR_substrate"/>
    <property type="match status" value="1"/>
</dbReference>
<keyword evidence="2" id="KW-0805">Transcription regulation</keyword>
<keyword evidence="3" id="KW-0238">DNA-binding</keyword>
<protein>
    <submittedName>
        <fullName evidence="6">Transcriptional regulator, LysR family</fullName>
    </submittedName>
</protein>
<dbReference type="InterPro" id="IPR005119">
    <property type="entry name" value="LysR_subst-bd"/>
</dbReference>
<dbReference type="OrthoDB" id="7216893at2"/>
<evidence type="ECO:0000256" key="4">
    <source>
        <dbReference type="ARBA" id="ARBA00023163"/>
    </source>
</evidence>
<dbReference type="EMBL" id="FZPA01000018">
    <property type="protein sequence ID" value="SNT24462.1"/>
    <property type="molecule type" value="Genomic_DNA"/>
</dbReference>
<dbReference type="Proteomes" id="UP000198339">
    <property type="component" value="Unassembled WGS sequence"/>
</dbReference>
<keyword evidence="4" id="KW-0804">Transcription</keyword>
<dbReference type="CDD" id="cd08414">
    <property type="entry name" value="PBP2_LTTR_aromatics_like"/>
    <property type="match status" value="1"/>
</dbReference>
<dbReference type="AlphaFoldDB" id="A0A239L390"/>
<dbReference type="InterPro" id="IPR000847">
    <property type="entry name" value="LysR_HTH_N"/>
</dbReference>
<evidence type="ECO:0000256" key="2">
    <source>
        <dbReference type="ARBA" id="ARBA00023015"/>
    </source>
</evidence>
<evidence type="ECO:0000259" key="5">
    <source>
        <dbReference type="PROSITE" id="PS50931"/>
    </source>
</evidence>
<dbReference type="RefSeq" id="WP_089217269.1">
    <property type="nucleotide sequence ID" value="NZ_FZPA01000018.1"/>
</dbReference>
<dbReference type="PROSITE" id="PS50931">
    <property type="entry name" value="HTH_LYSR"/>
    <property type="match status" value="1"/>
</dbReference>
<dbReference type="GO" id="GO:0032993">
    <property type="term" value="C:protein-DNA complex"/>
    <property type="evidence" value="ECO:0007669"/>
    <property type="project" value="TreeGrafter"/>
</dbReference>
<proteinExistence type="inferred from homology"/>
<gene>
    <name evidence="6" type="ORF">SAMN06295955_11864</name>
</gene>